<reference evidence="10" key="1">
    <citation type="submission" date="2020-07" db="EMBL/GenBank/DDBJ databases">
        <title>Huge and variable diversity of episymbiotic CPR bacteria and DPANN archaea in groundwater ecosystems.</title>
        <authorList>
            <person name="He C.Y."/>
            <person name="Keren R."/>
            <person name="Whittaker M."/>
            <person name="Farag I.F."/>
            <person name="Doudna J."/>
            <person name="Cate J.H.D."/>
            <person name="Banfield J.F."/>
        </authorList>
    </citation>
    <scope>NUCLEOTIDE SEQUENCE</scope>
    <source>
        <strain evidence="10">NC_groundwater_1860_Pr3_B-0.1um_51_7</strain>
    </source>
</reference>
<dbReference type="PANTHER" id="PTHR43654">
    <property type="entry name" value="GLUTAMATE 5-KINASE"/>
    <property type="match status" value="1"/>
</dbReference>
<dbReference type="HAMAP" id="MF_00456">
    <property type="entry name" value="ProB"/>
    <property type="match status" value="1"/>
</dbReference>
<dbReference type="PROSITE" id="PS50890">
    <property type="entry name" value="PUA"/>
    <property type="match status" value="1"/>
</dbReference>
<dbReference type="GO" id="GO:0003723">
    <property type="term" value="F:RNA binding"/>
    <property type="evidence" value="ECO:0007669"/>
    <property type="project" value="InterPro"/>
</dbReference>
<evidence type="ECO:0000256" key="4">
    <source>
        <dbReference type="ARBA" id="ARBA00022679"/>
    </source>
</evidence>
<feature type="domain" description="PUA" evidence="9">
    <location>
        <begin position="272"/>
        <end position="349"/>
    </location>
</feature>
<feature type="binding site" evidence="8">
    <location>
        <position position="146"/>
    </location>
    <ligand>
        <name>substrate</name>
    </ligand>
</feature>
<evidence type="ECO:0000313" key="10">
    <source>
        <dbReference type="EMBL" id="MBI5078774.1"/>
    </source>
</evidence>
<dbReference type="CDD" id="cd04242">
    <property type="entry name" value="AAK_G5K_ProB"/>
    <property type="match status" value="1"/>
</dbReference>
<keyword evidence="2 8" id="KW-0028">Amino-acid biosynthesis</keyword>
<feature type="binding site" evidence="8">
    <location>
        <position position="8"/>
    </location>
    <ligand>
        <name>ATP</name>
        <dbReference type="ChEBI" id="CHEBI:30616"/>
    </ligand>
</feature>
<dbReference type="PROSITE" id="PS00902">
    <property type="entry name" value="GLUTAMATE_5_KINASE"/>
    <property type="match status" value="1"/>
</dbReference>
<dbReference type="InterPro" id="IPR005715">
    <property type="entry name" value="Glu_5kinase/COase_Synthase"/>
</dbReference>
<name>A0A9D6UJZ3_UNCSA</name>
<comment type="subcellular location">
    <subcellularLocation>
        <location evidence="8">Cytoplasm</location>
    </subcellularLocation>
</comment>
<dbReference type="Proteomes" id="UP000808761">
    <property type="component" value="Unassembled WGS sequence"/>
</dbReference>
<proteinExistence type="inferred from homology"/>
<feature type="binding site" evidence="8">
    <location>
        <begin position="206"/>
        <end position="212"/>
    </location>
    <ligand>
        <name>ATP</name>
        <dbReference type="ChEBI" id="CHEBI:30616"/>
    </ligand>
</feature>
<comment type="caution">
    <text evidence="10">The sequence shown here is derived from an EMBL/GenBank/DDBJ whole genome shotgun (WGS) entry which is preliminary data.</text>
</comment>
<dbReference type="PRINTS" id="PR00474">
    <property type="entry name" value="GLU5KINASE"/>
</dbReference>
<evidence type="ECO:0000256" key="3">
    <source>
        <dbReference type="ARBA" id="ARBA00022650"/>
    </source>
</evidence>
<dbReference type="AlphaFoldDB" id="A0A9D6UJZ3"/>
<dbReference type="InterPro" id="IPR041739">
    <property type="entry name" value="G5K_ProB"/>
</dbReference>
<dbReference type="GO" id="GO:0005524">
    <property type="term" value="F:ATP binding"/>
    <property type="evidence" value="ECO:0007669"/>
    <property type="project" value="UniProtKB-KW"/>
</dbReference>
<accession>A0A9D6UJZ3</accession>
<evidence type="ECO:0000256" key="5">
    <source>
        <dbReference type="ARBA" id="ARBA00022741"/>
    </source>
</evidence>
<dbReference type="PIRSF" id="PIRSF000729">
    <property type="entry name" value="GK"/>
    <property type="match status" value="1"/>
</dbReference>
<comment type="similarity">
    <text evidence="8">Belongs to the glutamate 5-kinase family.</text>
</comment>
<keyword evidence="4 8" id="KW-0808">Transferase</keyword>
<dbReference type="GO" id="GO:0055129">
    <property type="term" value="P:L-proline biosynthetic process"/>
    <property type="evidence" value="ECO:0007669"/>
    <property type="project" value="UniProtKB-UniRule"/>
</dbReference>
<dbReference type="InterPro" id="IPR001057">
    <property type="entry name" value="Glu/AcGlu_kinase"/>
</dbReference>
<comment type="function">
    <text evidence="8">Catalyzes the transfer of a phosphate group to glutamate to form L-glutamate 5-phosphate.</text>
</comment>
<dbReference type="FunFam" id="3.40.1160.10:FF:000018">
    <property type="entry name" value="Glutamate 5-kinase"/>
    <property type="match status" value="1"/>
</dbReference>
<organism evidence="10 11">
    <name type="scientific">Candidatus Saganbacteria bacterium</name>
    <dbReference type="NCBI Taxonomy" id="2575572"/>
    <lineage>
        <taxon>Bacteria</taxon>
        <taxon>Bacillati</taxon>
        <taxon>Saganbacteria</taxon>
    </lineage>
</organism>
<evidence type="ECO:0000256" key="1">
    <source>
        <dbReference type="ARBA" id="ARBA00022490"/>
    </source>
</evidence>
<dbReference type="InterPro" id="IPR019797">
    <property type="entry name" value="Glutamate_5-kinase_CS"/>
</dbReference>
<feature type="binding site" evidence="8">
    <location>
        <position position="134"/>
    </location>
    <ligand>
        <name>substrate</name>
    </ligand>
</feature>
<dbReference type="EC" id="2.7.2.11" evidence="8"/>
<dbReference type="InterPro" id="IPR015947">
    <property type="entry name" value="PUA-like_sf"/>
</dbReference>
<evidence type="ECO:0000256" key="8">
    <source>
        <dbReference type="HAMAP-Rule" id="MF_00456"/>
    </source>
</evidence>
<dbReference type="SUPFAM" id="SSF53633">
    <property type="entry name" value="Carbamate kinase-like"/>
    <property type="match status" value="1"/>
</dbReference>
<dbReference type="Pfam" id="PF00696">
    <property type="entry name" value="AA_kinase"/>
    <property type="match status" value="1"/>
</dbReference>
<dbReference type="InterPro" id="IPR001048">
    <property type="entry name" value="Asp/Glu/Uridylate_kinase"/>
</dbReference>
<comment type="pathway">
    <text evidence="8">Amino-acid biosynthesis; L-proline biosynthesis; L-glutamate 5-semialdehyde from L-glutamate: step 1/2.</text>
</comment>
<dbReference type="Gene3D" id="2.30.130.10">
    <property type="entry name" value="PUA domain"/>
    <property type="match status" value="1"/>
</dbReference>
<dbReference type="GO" id="GO:0005829">
    <property type="term" value="C:cytosol"/>
    <property type="evidence" value="ECO:0007669"/>
    <property type="project" value="TreeGrafter"/>
</dbReference>
<feature type="binding site" evidence="8">
    <location>
        <begin position="166"/>
        <end position="167"/>
    </location>
    <ligand>
        <name>ATP</name>
        <dbReference type="ChEBI" id="CHEBI:30616"/>
    </ligand>
</feature>
<dbReference type="GO" id="GO:0004349">
    <property type="term" value="F:glutamate 5-kinase activity"/>
    <property type="evidence" value="ECO:0007669"/>
    <property type="project" value="UniProtKB-UniRule"/>
</dbReference>
<comment type="catalytic activity">
    <reaction evidence="8">
        <text>L-glutamate + ATP = L-glutamyl 5-phosphate + ADP</text>
        <dbReference type="Rhea" id="RHEA:14877"/>
        <dbReference type="ChEBI" id="CHEBI:29985"/>
        <dbReference type="ChEBI" id="CHEBI:30616"/>
        <dbReference type="ChEBI" id="CHEBI:58274"/>
        <dbReference type="ChEBI" id="CHEBI:456216"/>
        <dbReference type="EC" id="2.7.2.11"/>
    </reaction>
</comment>
<dbReference type="Pfam" id="PF01472">
    <property type="entry name" value="PUA"/>
    <property type="match status" value="1"/>
</dbReference>
<dbReference type="CDD" id="cd21157">
    <property type="entry name" value="PUA_G5K"/>
    <property type="match status" value="1"/>
</dbReference>
<dbReference type="InterPro" id="IPR036393">
    <property type="entry name" value="AceGlu_kinase-like_sf"/>
</dbReference>
<sequence>MNNTIVVKIGSSTLTGEKGKLDLSAFKRLTAEIAEIIQQKKKVIIVTSGAVAAGAERLGLGKPKTIPEKQAAAAVGQSILMRQYEKFLEEHGIPVAQILLTRDAIADRGRYLNARNCLFTLLREGVVPIVNENDTVAVDEIKIGDNDNLAALTASLVGADLLIMLTDIDGFYMKNEEGVPYLVSEIKEINRAIREAAGHPSSQLGTGGMITKIQAAEICSNAGVRMAIINGKKAGLIQAVAAGEKAGTFFYPRTTKLESRKRWLAYGLKKAGTIVIDAGAESALIKHGRSLLPVGIIKIKGKFPAGALVSVADEGEKEFARGLTNLSSEELLKALGKKGAGEAIHRDNLVIL</sequence>
<dbReference type="InterPro" id="IPR036974">
    <property type="entry name" value="PUA_sf"/>
</dbReference>
<keyword evidence="5 8" id="KW-0547">Nucleotide-binding</keyword>
<dbReference type="PANTHER" id="PTHR43654:SF1">
    <property type="entry name" value="ISOPENTENYL PHOSPHATE KINASE"/>
    <property type="match status" value="1"/>
</dbReference>
<evidence type="ECO:0000256" key="7">
    <source>
        <dbReference type="ARBA" id="ARBA00022840"/>
    </source>
</evidence>
<dbReference type="SUPFAM" id="SSF88697">
    <property type="entry name" value="PUA domain-like"/>
    <property type="match status" value="1"/>
</dbReference>
<dbReference type="EMBL" id="JACRKR010000099">
    <property type="protein sequence ID" value="MBI5078774.1"/>
    <property type="molecule type" value="Genomic_DNA"/>
</dbReference>
<keyword evidence="3 8" id="KW-0641">Proline biosynthesis</keyword>
<dbReference type="NCBIfam" id="TIGR01027">
    <property type="entry name" value="proB"/>
    <property type="match status" value="1"/>
</dbReference>
<dbReference type="SMART" id="SM00359">
    <property type="entry name" value="PUA"/>
    <property type="match status" value="1"/>
</dbReference>
<evidence type="ECO:0000256" key="6">
    <source>
        <dbReference type="ARBA" id="ARBA00022777"/>
    </source>
</evidence>
<keyword evidence="1 8" id="KW-0963">Cytoplasm</keyword>
<dbReference type="Gene3D" id="3.40.1160.10">
    <property type="entry name" value="Acetylglutamate kinase-like"/>
    <property type="match status" value="1"/>
</dbReference>
<dbReference type="InterPro" id="IPR002478">
    <property type="entry name" value="PUA"/>
</dbReference>
<keyword evidence="6 8" id="KW-0418">Kinase</keyword>
<evidence type="ECO:0000313" key="11">
    <source>
        <dbReference type="Proteomes" id="UP000808761"/>
    </source>
</evidence>
<evidence type="ECO:0000256" key="2">
    <source>
        <dbReference type="ARBA" id="ARBA00022605"/>
    </source>
</evidence>
<dbReference type="InterPro" id="IPR011529">
    <property type="entry name" value="Glu_5kinase"/>
</dbReference>
<protein>
    <recommendedName>
        <fullName evidence="8">Glutamate 5-kinase</fullName>
        <ecNumber evidence="8">2.7.2.11</ecNumber>
    </recommendedName>
    <alternativeName>
        <fullName evidence="8">Gamma-glutamyl kinase</fullName>
        <shortName evidence="8">GK</shortName>
    </alternativeName>
</protein>
<keyword evidence="7 8" id="KW-0067">ATP-binding</keyword>
<feature type="binding site" evidence="8">
    <location>
        <position position="48"/>
    </location>
    <ligand>
        <name>substrate</name>
    </ligand>
</feature>
<evidence type="ECO:0000259" key="9">
    <source>
        <dbReference type="SMART" id="SM00359"/>
    </source>
</evidence>
<gene>
    <name evidence="8 10" type="primary">proB</name>
    <name evidence="10" type="ORF">HZB08_01995</name>
</gene>